<evidence type="ECO:0000256" key="1">
    <source>
        <dbReference type="ARBA" id="ARBA00023002"/>
    </source>
</evidence>
<sequence length="148" mass="16535">MYVAKAANDGGDSLFLSSADIVNDLSKTENGKNHLKVLMDNSYPFKTPASFDENQGVIWGNILSGNTQMIRFRSDCIYKGIEENGSKVSDEMVAALDYLVNVIKNTNDVQEFSAQDDDLIIINNTNGLHARTHYTDKSRHYVRARITV</sequence>
<accession>A0ABW8U875</accession>
<feature type="domain" description="TauD/TfdA-like" evidence="2">
    <location>
        <begin position="2"/>
        <end position="144"/>
    </location>
</feature>
<dbReference type="RefSeq" id="WP_407068379.1">
    <property type="nucleotide sequence ID" value="NZ_JBJJXE010000001.1"/>
</dbReference>
<dbReference type="InterPro" id="IPR003819">
    <property type="entry name" value="TauD/TfdA-like"/>
</dbReference>
<dbReference type="Proteomes" id="UP001624684">
    <property type="component" value="Unassembled WGS sequence"/>
</dbReference>
<dbReference type="InterPro" id="IPR042098">
    <property type="entry name" value="TauD-like_sf"/>
</dbReference>
<keyword evidence="4" id="KW-1185">Reference proteome</keyword>
<evidence type="ECO:0000313" key="3">
    <source>
        <dbReference type="EMBL" id="MFL1731490.1"/>
    </source>
</evidence>
<keyword evidence="3" id="KW-0223">Dioxygenase</keyword>
<dbReference type="EMBL" id="JBJJXE010000001">
    <property type="protein sequence ID" value="MFL1731490.1"/>
    <property type="molecule type" value="Genomic_DNA"/>
</dbReference>
<comment type="caution">
    <text evidence="3">The sequence shown here is derived from an EMBL/GenBank/DDBJ whole genome shotgun (WGS) entry which is preliminary data.</text>
</comment>
<organism evidence="3 4">
    <name type="scientific">Moraxella oculi</name>
    <dbReference type="NCBI Taxonomy" id="2940516"/>
    <lineage>
        <taxon>Bacteria</taxon>
        <taxon>Pseudomonadati</taxon>
        <taxon>Pseudomonadota</taxon>
        <taxon>Gammaproteobacteria</taxon>
        <taxon>Moraxellales</taxon>
        <taxon>Moraxellaceae</taxon>
        <taxon>Moraxella</taxon>
    </lineage>
</organism>
<name>A0ABW8U875_9GAMM</name>
<evidence type="ECO:0000313" key="4">
    <source>
        <dbReference type="Proteomes" id="UP001624684"/>
    </source>
</evidence>
<dbReference type="Gene3D" id="3.60.130.10">
    <property type="entry name" value="Clavaminate synthase-like"/>
    <property type="match status" value="1"/>
</dbReference>
<dbReference type="Pfam" id="PF02668">
    <property type="entry name" value="TauD"/>
    <property type="match status" value="1"/>
</dbReference>
<protein>
    <submittedName>
        <fullName evidence="3">TauD/TfdA family dioxygenase</fullName>
    </submittedName>
</protein>
<dbReference type="SUPFAM" id="SSF51197">
    <property type="entry name" value="Clavaminate synthase-like"/>
    <property type="match status" value="1"/>
</dbReference>
<dbReference type="GO" id="GO:0051213">
    <property type="term" value="F:dioxygenase activity"/>
    <property type="evidence" value="ECO:0007669"/>
    <property type="project" value="UniProtKB-KW"/>
</dbReference>
<gene>
    <name evidence="3" type="ORF">ACJHVH_00515</name>
</gene>
<evidence type="ECO:0000259" key="2">
    <source>
        <dbReference type="Pfam" id="PF02668"/>
    </source>
</evidence>
<keyword evidence="1" id="KW-0560">Oxidoreductase</keyword>
<proteinExistence type="predicted"/>
<reference evidence="3 4" key="1">
    <citation type="submission" date="2024-11" db="EMBL/GenBank/DDBJ databases">
        <title>First Report of Moraxella oculi in Brazil in an Infectious Bovine Keratoconjunctivitis Outbreak.</title>
        <authorList>
            <person name="Carvalho C.V."/>
            <person name="Domingues R."/>
            <person name="Coutinho C."/>
            <person name="Honorio N.T.B.S."/>
            <person name="Faza D.R.L.R."/>
            <person name="Carvalho W.A."/>
            <person name="Machado A.B.F."/>
            <person name="Martins M.F."/>
            <person name="Gaspar E.B."/>
        </authorList>
    </citation>
    <scope>NUCLEOTIDE SEQUENCE [LARGE SCALE GENOMIC DNA]</scope>
    <source>
        <strain evidence="3 4">2117LE</strain>
    </source>
</reference>